<protein>
    <submittedName>
        <fullName evidence="3">Copper transport outer membrane protein MctB</fullName>
    </submittedName>
</protein>
<evidence type="ECO:0000313" key="4">
    <source>
        <dbReference type="Proteomes" id="UP000294567"/>
    </source>
</evidence>
<keyword evidence="4" id="KW-1185">Reference proteome</keyword>
<gene>
    <name evidence="3" type="ORF">EDD65_102294</name>
</gene>
<evidence type="ECO:0000313" key="3">
    <source>
        <dbReference type="EMBL" id="TCS91359.1"/>
    </source>
</evidence>
<reference evidence="3 4" key="1">
    <citation type="submission" date="2019-03" db="EMBL/GenBank/DDBJ databases">
        <title>Genomic Encyclopedia of Type Strains, Phase IV (KMG-IV): sequencing the most valuable type-strain genomes for metagenomic binning, comparative biology and taxonomic classification.</title>
        <authorList>
            <person name="Goeker M."/>
        </authorList>
    </citation>
    <scope>NUCLEOTIDE SEQUENCE [LARGE SCALE GENOMIC DNA]</scope>
    <source>
        <strain evidence="3 4">DSM 26752</strain>
    </source>
</reference>
<feature type="transmembrane region" description="Helical" evidence="2">
    <location>
        <begin position="7"/>
        <end position="29"/>
    </location>
</feature>
<dbReference type="GO" id="GO:0055070">
    <property type="term" value="P:copper ion homeostasis"/>
    <property type="evidence" value="ECO:0007669"/>
    <property type="project" value="InterPro"/>
</dbReference>
<keyword evidence="2" id="KW-0812">Transmembrane</keyword>
<feature type="coiled-coil region" evidence="1">
    <location>
        <begin position="36"/>
        <end position="84"/>
    </location>
</feature>
<dbReference type="Proteomes" id="UP000294567">
    <property type="component" value="Unassembled WGS sequence"/>
</dbReference>
<evidence type="ECO:0000256" key="2">
    <source>
        <dbReference type="SAM" id="Phobius"/>
    </source>
</evidence>
<dbReference type="AlphaFoldDB" id="A0A4R3KZU3"/>
<keyword evidence="2" id="KW-1133">Transmembrane helix</keyword>
<dbReference type="GO" id="GO:0016020">
    <property type="term" value="C:membrane"/>
    <property type="evidence" value="ECO:0007669"/>
    <property type="project" value="InterPro"/>
</dbReference>
<dbReference type="Pfam" id="PF11382">
    <property type="entry name" value="MctB"/>
    <property type="match status" value="1"/>
</dbReference>
<evidence type="ECO:0000256" key="1">
    <source>
        <dbReference type="SAM" id="Coils"/>
    </source>
</evidence>
<keyword evidence="1" id="KW-0175">Coiled coil</keyword>
<dbReference type="OrthoDB" id="2382049at2"/>
<comment type="caution">
    <text evidence="3">The sequence shown here is derived from an EMBL/GenBank/DDBJ whole genome shotgun (WGS) entry which is preliminary data.</text>
</comment>
<dbReference type="EMBL" id="SMAE01000002">
    <property type="protein sequence ID" value="TCS91359.1"/>
    <property type="molecule type" value="Genomic_DNA"/>
</dbReference>
<accession>A0A4R3KZU3</accession>
<keyword evidence="2" id="KW-0472">Membrane</keyword>
<proteinExistence type="predicted"/>
<dbReference type="InterPro" id="IPR021522">
    <property type="entry name" value="MctB"/>
</dbReference>
<name>A0A4R3KZU3_9FIRM</name>
<sequence length="302" mass="34105">MIPNMKFYVISIVAIFAALGIGIYIGFALDAQSFVIDQREDIIAKLEERFDFLKDENQELKSKLKELELENNDFKEFIENTYEEIIKDKLLGKKVAVIETKDDYMYSGIGQTLEVAGATVKSVTTITDKIMNEVVLRNIYNELNDLEMSDNKNTNWIFNAVKDVTTSIITGEPTESMNKIIEEQIVDIVGNIDEPVDYIIIAGGSVKEEIDRINLIDKTIIDVAKTLNKPIIGIEKTIVNYSYIGTYKNFRISTIDNVDTPIGKTSLILAMEGRPGHYGVKQTAEQLFPDIKSTALEIIEKR</sequence>
<organism evidence="3 4">
    <name type="scientific">Keratinibaculum paraultunense</name>
    <dbReference type="NCBI Taxonomy" id="1278232"/>
    <lineage>
        <taxon>Bacteria</taxon>
        <taxon>Bacillati</taxon>
        <taxon>Bacillota</taxon>
        <taxon>Tissierellia</taxon>
        <taxon>Tissierellales</taxon>
        <taxon>Tepidimicrobiaceae</taxon>
        <taxon>Keratinibaculum</taxon>
    </lineage>
</organism>
<dbReference type="RefSeq" id="WP_132026155.1">
    <property type="nucleotide sequence ID" value="NZ_CP068564.1"/>
</dbReference>